<feature type="transmembrane region" description="Helical" evidence="8">
    <location>
        <begin position="261"/>
        <end position="287"/>
    </location>
</feature>
<feature type="transmembrane region" description="Helical" evidence="8">
    <location>
        <begin position="220"/>
        <end position="240"/>
    </location>
</feature>
<evidence type="ECO:0000256" key="8">
    <source>
        <dbReference type="SAM" id="Phobius"/>
    </source>
</evidence>
<feature type="transmembrane region" description="Helical" evidence="8">
    <location>
        <begin position="339"/>
        <end position="356"/>
    </location>
</feature>
<evidence type="ECO:0000313" key="9">
    <source>
        <dbReference type="EMBL" id="CAB4864480.1"/>
    </source>
</evidence>
<evidence type="ECO:0000256" key="3">
    <source>
        <dbReference type="ARBA" id="ARBA00022676"/>
    </source>
</evidence>
<evidence type="ECO:0000256" key="6">
    <source>
        <dbReference type="ARBA" id="ARBA00022989"/>
    </source>
</evidence>
<feature type="transmembrane region" description="Helical" evidence="8">
    <location>
        <begin position="307"/>
        <end position="327"/>
    </location>
</feature>
<feature type="transmembrane region" description="Helical" evidence="8">
    <location>
        <begin position="125"/>
        <end position="143"/>
    </location>
</feature>
<dbReference type="InterPro" id="IPR050297">
    <property type="entry name" value="LipidA_mod_glycosyltrf_83"/>
</dbReference>
<evidence type="ECO:0000256" key="4">
    <source>
        <dbReference type="ARBA" id="ARBA00022679"/>
    </source>
</evidence>
<keyword evidence="7 8" id="KW-0472">Membrane</keyword>
<evidence type="ECO:0000256" key="7">
    <source>
        <dbReference type="ARBA" id="ARBA00023136"/>
    </source>
</evidence>
<reference evidence="9" key="1">
    <citation type="submission" date="2020-05" db="EMBL/GenBank/DDBJ databases">
        <authorList>
            <person name="Chiriac C."/>
            <person name="Salcher M."/>
            <person name="Ghai R."/>
            <person name="Kavagutti S V."/>
        </authorList>
    </citation>
    <scope>NUCLEOTIDE SEQUENCE</scope>
</reference>
<dbReference type="GO" id="GO:0016763">
    <property type="term" value="F:pentosyltransferase activity"/>
    <property type="evidence" value="ECO:0007669"/>
    <property type="project" value="TreeGrafter"/>
</dbReference>
<organism evidence="9">
    <name type="scientific">freshwater metagenome</name>
    <dbReference type="NCBI Taxonomy" id="449393"/>
    <lineage>
        <taxon>unclassified sequences</taxon>
        <taxon>metagenomes</taxon>
        <taxon>ecological metagenomes</taxon>
    </lineage>
</organism>
<keyword evidence="4" id="KW-0808">Transferase</keyword>
<keyword evidence="6 8" id="KW-1133">Transmembrane helix</keyword>
<accession>A0A6J7D449</accession>
<sequence>MSSPISSTGKREDRILKRAISPPMAAAVFVAGLVVFSAWLRSRSISTSFWMDEALSVGISSHDLMDIPHALRHDGSPPLYYMLLSVWMGAFGRTESATHALSLVAALACIPLGAWTGWRLFDRRTGLILATLLAVSVFMTQYAEETRMYTLMALLSLGAVGAFCLAFVDRQRRWLPVFSVLLAGMLYTHGWGIFFGISCGIAGLYLVTKSTDRKSLIIDGLMAFGFTALLYLPWLPTLLYQAGHTGAPWSSSPRLGVFSQVATLLGGWGTAAALLVGATVGITAILLRRPVLEGPGVLPTDTNPDRTKTLLLAIVVIITGTLAIAWTASQFNPAWTQRYMAAVICPILLVLAVGAARSGVVGLVGTLAAVSLALVAPTNATLHIKSNVRDIAAGVRSDLRPGDLVINGQPEQVPLSWYYMPGGLHFADPMGRTSDPRMLNWVHVVARLQAAEPAKTYERLMATVPNGSRILLVRPLTITRSNWVQSWTQLIRLRSAQWSGLLAHDPRLVRLKAVPWFYISPSAVGNSAVLYEKRTPAGTKR</sequence>
<evidence type="ECO:0000256" key="2">
    <source>
        <dbReference type="ARBA" id="ARBA00022475"/>
    </source>
</evidence>
<evidence type="ECO:0000256" key="1">
    <source>
        <dbReference type="ARBA" id="ARBA00004651"/>
    </source>
</evidence>
<dbReference type="PANTHER" id="PTHR33908:SF11">
    <property type="entry name" value="MEMBRANE PROTEIN"/>
    <property type="match status" value="1"/>
</dbReference>
<dbReference type="AlphaFoldDB" id="A0A6J7D449"/>
<dbReference type="PANTHER" id="PTHR33908">
    <property type="entry name" value="MANNOSYLTRANSFERASE YKCB-RELATED"/>
    <property type="match status" value="1"/>
</dbReference>
<comment type="subcellular location">
    <subcellularLocation>
        <location evidence="1">Cell membrane</location>
        <topology evidence="1">Multi-pass membrane protein</topology>
    </subcellularLocation>
</comment>
<dbReference type="GO" id="GO:0008610">
    <property type="term" value="P:lipid biosynthetic process"/>
    <property type="evidence" value="ECO:0007669"/>
    <property type="project" value="UniProtKB-ARBA"/>
</dbReference>
<feature type="transmembrane region" description="Helical" evidence="8">
    <location>
        <begin position="149"/>
        <end position="168"/>
    </location>
</feature>
<protein>
    <submittedName>
        <fullName evidence="9">Unannotated protein</fullName>
    </submittedName>
</protein>
<feature type="transmembrane region" description="Helical" evidence="8">
    <location>
        <begin position="20"/>
        <end position="40"/>
    </location>
</feature>
<gene>
    <name evidence="9" type="ORF">UFOPK3444_00368</name>
</gene>
<feature type="transmembrane region" description="Helical" evidence="8">
    <location>
        <begin position="97"/>
        <end position="118"/>
    </location>
</feature>
<keyword evidence="5 8" id="KW-0812">Transmembrane</keyword>
<keyword evidence="2" id="KW-1003">Cell membrane</keyword>
<keyword evidence="3" id="KW-0328">Glycosyltransferase</keyword>
<name>A0A6J7D449_9ZZZZ</name>
<dbReference type="GO" id="GO:0005886">
    <property type="term" value="C:plasma membrane"/>
    <property type="evidence" value="ECO:0007669"/>
    <property type="project" value="UniProtKB-SubCell"/>
</dbReference>
<feature type="transmembrane region" description="Helical" evidence="8">
    <location>
        <begin position="180"/>
        <end position="208"/>
    </location>
</feature>
<dbReference type="EMBL" id="CAFBLU010000004">
    <property type="protein sequence ID" value="CAB4864480.1"/>
    <property type="molecule type" value="Genomic_DNA"/>
</dbReference>
<feature type="transmembrane region" description="Helical" evidence="8">
    <location>
        <begin position="362"/>
        <end position="382"/>
    </location>
</feature>
<proteinExistence type="predicted"/>
<evidence type="ECO:0000256" key="5">
    <source>
        <dbReference type="ARBA" id="ARBA00022692"/>
    </source>
</evidence>